<evidence type="ECO:0000313" key="4">
    <source>
        <dbReference type="EMBL" id="KNB74085.1"/>
    </source>
</evidence>
<reference evidence="4" key="2">
    <citation type="submission" date="2015-07" db="EMBL/GenBank/DDBJ databases">
        <title>MeaNS - Measles Nucleotide Surveillance Program.</title>
        <authorList>
            <person name="Tran T."/>
            <person name="Druce J."/>
        </authorList>
    </citation>
    <scope>NUCLEOTIDE SEQUENCE</scope>
    <source>
        <strain evidence="4">DSM 9887</strain>
    </source>
</reference>
<evidence type="ECO:0000313" key="3">
    <source>
        <dbReference type="EMBL" id="GED72819.1"/>
    </source>
</evidence>
<reference evidence="3 6" key="3">
    <citation type="submission" date="2019-06" db="EMBL/GenBank/DDBJ databases">
        <title>Whole genome shotgun sequence of Brevibacillus reuszeri NBRC 15719.</title>
        <authorList>
            <person name="Hosoyama A."/>
            <person name="Uohara A."/>
            <person name="Ohji S."/>
            <person name="Ichikawa N."/>
        </authorList>
    </citation>
    <scope>NUCLEOTIDE SEQUENCE [LARGE SCALE GENOMIC DNA]</scope>
    <source>
        <strain evidence="3 6">NBRC 15719</strain>
    </source>
</reference>
<reference evidence="5" key="1">
    <citation type="submission" date="2015-07" db="EMBL/GenBank/DDBJ databases">
        <title>Genome sequencing project for genomic taxonomy and phylogenomics of Bacillus-like bacteria.</title>
        <authorList>
            <person name="Liu B."/>
            <person name="Wang J."/>
            <person name="Zhu Y."/>
            <person name="Liu G."/>
            <person name="Chen Q."/>
            <person name="Chen Z."/>
            <person name="Lan J."/>
            <person name="Che J."/>
            <person name="Ge C."/>
            <person name="Shi H."/>
            <person name="Pan Z."/>
            <person name="Liu X."/>
        </authorList>
    </citation>
    <scope>NUCLEOTIDE SEQUENCE [LARGE SCALE GENOMIC DNA]</scope>
    <source>
        <strain evidence="5">DSM 9887</strain>
    </source>
</reference>
<sequence length="166" mass="18421">MDDLLDLIFDLIGWVLPLIGKFWFVILAYLGYKAFGKASKKVTQGKVSPTLTPVSDPTSFPMTPTFDEEVRKPVRASAKYEPIEPESMEGVGVEQEWAFTEPARASTGPSLRLNSDSNQQVLAESKRTESSPLTVDPREGMKWALIFGEPRSKAPYVSPASRKRNA</sequence>
<proteinExistence type="predicted"/>
<keyword evidence="2" id="KW-0812">Transmembrane</keyword>
<gene>
    <name evidence="4" type="ORF">ADS79_09280</name>
    <name evidence="3" type="ORF">BRE01_65210</name>
</gene>
<dbReference type="OrthoDB" id="2475616at2"/>
<dbReference type="PATRIC" id="fig|54915.3.peg.7332"/>
<evidence type="ECO:0000313" key="5">
    <source>
        <dbReference type="Proteomes" id="UP000036834"/>
    </source>
</evidence>
<keyword evidence="2" id="KW-0472">Membrane</keyword>
<dbReference type="RefSeq" id="WP_049738101.1">
    <property type="nucleotide sequence ID" value="NZ_BJON01000035.1"/>
</dbReference>
<protein>
    <submittedName>
        <fullName evidence="4">Uncharacterized protein</fullName>
    </submittedName>
</protein>
<dbReference type="STRING" id="54915.ADS79_09280"/>
<dbReference type="Proteomes" id="UP000319578">
    <property type="component" value="Unassembled WGS sequence"/>
</dbReference>
<feature type="region of interest" description="Disordered" evidence="1">
    <location>
        <begin position="47"/>
        <end position="67"/>
    </location>
</feature>
<comment type="caution">
    <text evidence="4">The sequence shown here is derived from an EMBL/GenBank/DDBJ whole genome shotgun (WGS) entry which is preliminary data.</text>
</comment>
<evidence type="ECO:0000256" key="1">
    <source>
        <dbReference type="SAM" id="MobiDB-lite"/>
    </source>
</evidence>
<evidence type="ECO:0000313" key="6">
    <source>
        <dbReference type="Proteomes" id="UP000319578"/>
    </source>
</evidence>
<evidence type="ECO:0000256" key="2">
    <source>
        <dbReference type="SAM" id="Phobius"/>
    </source>
</evidence>
<name>A0A0K9Z0U1_9BACL</name>
<feature type="transmembrane region" description="Helical" evidence="2">
    <location>
        <begin position="12"/>
        <end position="32"/>
    </location>
</feature>
<dbReference type="EMBL" id="BJON01000035">
    <property type="protein sequence ID" value="GED72819.1"/>
    <property type="molecule type" value="Genomic_DNA"/>
</dbReference>
<feature type="compositionally biased region" description="Polar residues" evidence="1">
    <location>
        <begin position="107"/>
        <end position="122"/>
    </location>
</feature>
<feature type="region of interest" description="Disordered" evidence="1">
    <location>
        <begin position="103"/>
        <end position="136"/>
    </location>
</feature>
<organism evidence="4 5">
    <name type="scientific">Brevibacillus reuszeri</name>
    <dbReference type="NCBI Taxonomy" id="54915"/>
    <lineage>
        <taxon>Bacteria</taxon>
        <taxon>Bacillati</taxon>
        <taxon>Bacillota</taxon>
        <taxon>Bacilli</taxon>
        <taxon>Bacillales</taxon>
        <taxon>Paenibacillaceae</taxon>
        <taxon>Brevibacillus</taxon>
    </lineage>
</organism>
<keyword evidence="2" id="KW-1133">Transmembrane helix</keyword>
<keyword evidence="6" id="KW-1185">Reference proteome</keyword>
<dbReference type="AlphaFoldDB" id="A0A0K9Z0U1"/>
<feature type="compositionally biased region" description="Polar residues" evidence="1">
    <location>
        <begin position="47"/>
        <end position="62"/>
    </location>
</feature>
<accession>A0A0K9Z0U1</accession>
<dbReference type="EMBL" id="LGIQ01000005">
    <property type="protein sequence ID" value="KNB74085.1"/>
    <property type="molecule type" value="Genomic_DNA"/>
</dbReference>
<dbReference type="Proteomes" id="UP000036834">
    <property type="component" value="Unassembled WGS sequence"/>
</dbReference>